<keyword evidence="2" id="KW-1185">Reference proteome</keyword>
<protein>
    <submittedName>
        <fullName evidence="1">Uncharacterized protein</fullName>
    </submittedName>
</protein>
<name>A0ABY7VYN7_9BACT</name>
<accession>A0ABY7VYN7</accession>
<evidence type="ECO:0000313" key="1">
    <source>
        <dbReference type="EMBL" id="WDE97824.1"/>
    </source>
</evidence>
<dbReference type="EMBL" id="CP117812">
    <property type="protein sequence ID" value="WDE97824.1"/>
    <property type="molecule type" value="Genomic_DNA"/>
</dbReference>
<proteinExistence type="predicted"/>
<dbReference type="Proteomes" id="UP001214250">
    <property type="component" value="Chromosome 2"/>
</dbReference>
<reference evidence="1 2" key="1">
    <citation type="submission" date="2023-02" db="EMBL/GenBank/DDBJ databases">
        <title>Genome sequence of Lentisphaera profundi SAORIC-696.</title>
        <authorList>
            <person name="Kim e."/>
            <person name="Cho J.-C."/>
            <person name="Choi A."/>
            <person name="Kang I."/>
        </authorList>
    </citation>
    <scope>NUCLEOTIDE SEQUENCE [LARGE SCALE GENOMIC DNA]</scope>
    <source>
        <strain evidence="1 2">SAORIC-696</strain>
    </source>
</reference>
<gene>
    <name evidence="1" type="ORF">PQO03_18525</name>
</gene>
<organism evidence="1 2">
    <name type="scientific">Lentisphaera profundi</name>
    <dbReference type="NCBI Taxonomy" id="1658616"/>
    <lineage>
        <taxon>Bacteria</taxon>
        <taxon>Pseudomonadati</taxon>
        <taxon>Lentisphaerota</taxon>
        <taxon>Lentisphaeria</taxon>
        <taxon>Lentisphaerales</taxon>
        <taxon>Lentisphaeraceae</taxon>
        <taxon>Lentisphaera</taxon>
    </lineage>
</organism>
<sequence>MKAFICLLFACGVIFAQEKNEYELAKGRAGSFEKSAADLSSFVREAQGELYYDRVKLEVALKQVNREFEKIHEKYVKRREKFTKDRSNEETKQLYYKELNAMIRQLYIISKDVEQVTKERKNLLISLDEYRTLVLQNLPAEKQAGYSAQLEIIDQELCIRAGLDI</sequence>
<dbReference type="RefSeq" id="WP_274152452.1">
    <property type="nucleotide sequence ID" value="NZ_CP117812.1"/>
</dbReference>
<evidence type="ECO:0000313" key="2">
    <source>
        <dbReference type="Proteomes" id="UP001214250"/>
    </source>
</evidence>